<gene>
    <name evidence="3" type="ORF">SAMN06297280_0852</name>
</gene>
<protein>
    <recommendedName>
        <fullName evidence="5">Sortilin N-terminal domain-containing protein</fullName>
    </recommendedName>
</protein>
<evidence type="ECO:0000256" key="1">
    <source>
        <dbReference type="SAM" id="MobiDB-lite"/>
    </source>
</evidence>
<evidence type="ECO:0000256" key="2">
    <source>
        <dbReference type="SAM" id="SignalP"/>
    </source>
</evidence>
<feature type="compositionally biased region" description="Pro residues" evidence="1">
    <location>
        <begin position="32"/>
        <end position="44"/>
    </location>
</feature>
<evidence type="ECO:0000313" key="4">
    <source>
        <dbReference type="Proteomes" id="UP000219353"/>
    </source>
</evidence>
<reference evidence="4" key="1">
    <citation type="submission" date="2017-09" db="EMBL/GenBank/DDBJ databases">
        <authorList>
            <person name="Varghese N."/>
            <person name="Submissions S."/>
        </authorList>
    </citation>
    <scope>NUCLEOTIDE SEQUENCE [LARGE SCALE GENOMIC DNA]</scope>
    <source>
        <strain evidence="4">CGMCC 1.12461</strain>
    </source>
</reference>
<dbReference type="Gene3D" id="2.130.10.10">
    <property type="entry name" value="YVTN repeat-like/Quinoprotein amine dehydrogenase"/>
    <property type="match status" value="1"/>
</dbReference>
<name>A0A285IB58_9GAMM</name>
<evidence type="ECO:0008006" key="5">
    <source>
        <dbReference type="Google" id="ProtNLM"/>
    </source>
</evidence>
<dbReference type="RefSeq" id="WP_097110073.1">
    <property type="nucleotide sequence ID" value="NZ_OBEB01000001.1"/>
</dbReference>
<proteinExistence type="predicted"/>
<organism evidence="3 4">
    <name type="scientific">Arsukibacterium tuosuense</name>
    <dbReference type="NCBI Taxonomy" id="1323745"/>
    <lineage>
        <taxon>Bacteria</taxon>
        <taxon>Pseudomonadati</taxon>
        <taxon>Pseudomonadota</taxon>
        <taxon>Gammaproteobacteria</taxon>
        <taxon>Chromatiales</taxon>
        <taxon>Chromatiaceae</taxon>
        <taxon>Arsukibacterium</taxon>
    </lineage>
</organism>
<sequence length="366" mass="40132">MSVKPFLVVCGLCLSTMLISACGGSSSSAVQEPPPPPPVSPTPPVSLSYQGLDGFIINELYQHSGVLVAASDDGVHRQNSSGNWIAAGLEGYDVMAMSLLTEQHWLASTVKTNQDDLPAYLLFESFNGGSDWHEVDYQFGQAGENEAIYALLYDNAEQVVYATGIDVLASSTDMGQTWKAVHGDFGGFGQPKSALTQSADGQTIWYGGQGAIENGVFYQYDVTTRQAILHSDLFPNPSSIKAIRYAPDDPQTVYVSAEGGIVRSNDHGQSWQAVLDNVNFRFYFDLIIDPDNPERIYTAGWAKNFTEPQPLIIEWTDDGGASWQQYEYPEQAFFGGVRSMILVEENQQQVIYFGLFKGGIMRMPLP</sequence>
<dbReference type="InterPro" id="IPR015943">
    <property type="entry name" value="WD40/YVTN_repeat-like_dom_sf"/>
</dbReference>
<dbReference type="OrthoDB" id="9757809at2"/>
<evidence type="ECO:0000313" key="3">
    <source>
        <dbReference type="EMBL" id="SNY45215.1"/>
    </source>
</evidence>
<dbReference type="PROSITE" id="PS51257">
    <property type="entry name" value="PROKAR_LIPOPROTEIN"/>
    <property type="match status" value="1"/>
</dbReference>
<dbReference type="SUPFAM" id="SSF110296">
    <property type="entry name" value="Oligoxyloglucan reducing end-specific cellobiohydrolase"/>
    <property type="match status" value="1"/>
</dbReference>
<feature type="region of interest" description="Disordered" evidence="1">
    <location>
        <begin position="25"/>
        <end position="44"/>
    </location>
</feature>
<feature type="chain" id="PRO_5012425084" description="Sortilin N-terminal domain-containing protein" evidence="2">
    <location>
        <begin position="22"/>
        <end position="366"/>
    </location>
</feature>
<feature type="signal peptide" evidence="2">
    <location>
        <begin position="1"/>
        <end position="21"/>
    </location>
</feature>
<dbReference type="EMBL" id="OBEB01000001">
    <property type="protein sequence ID" value="SNY45215.1"/>
    <property type="molecule type" value="Genomic_DNA"/>
</dbReference>
<keyword evidence="2" id="KW-0732">Signal</keyword>
<dbReference type="Proteomes" id="UP000219353">
    <property type="component" value="Unassembled WGS sequence"/>
</dbReference>
<accession>A0A285IB58</accession>
<keyword evidence="4" id="KW-1185">Reference proteome</keyword>
<dbReference type="AlphaFoldDB" id="A0A285IB58"/>